<dbReference type="OrthoDB" id="429870at2759"/>
<gene>
    <name evidence="4" type="ORF">GSPATT00016820001</name>
</gene>
<dbReference type="PROSITE" id="PS50042">
    <property type="entry name" value="CNMP_BINDING_3"/>
    <property type="match status" value="2"/>
</dbReference>
<dbReference type="GO" id="GO:0005952">
    <property type="term" value="C:cAMP-dependent protein kinase complex"/>
    <property type="evidence" value="ECO:0000318"/>
    <property type="project" value="GO_Central"/>
</dbReference>
<dbReference type="InterPro" id="IPR000595">
    <property type="entry name" value="cNMP-bd_dom"/>
</dbReference>
<dbReference type="RefSeq" id="XP_001449830.1">
    <property type="nucleotide sequence ID" value="XM_001449793.1"/>
</dbReference>
<feature type="region of interest" description="Disordered" evidence="2">
    <location>
        <begin position="103"/>
        <end position="133"/>
    </location>
</feature>
<evidence type="ECO:0000256" key="1">
    <source>
        <dbReference type="SAM" id="Coils"/>
    </source>
</evidence>
<dbReference type="GeneID" id="5035615"/>
<dbReference type="PANTHER" id="PTHR23011:SF28">
    <property type="entry name" value="CYCLIC NUCLEOTIDE-BINDING DOMAIN CONTAINING PROTEIN"/>
    <property type="match status" value="1"/>
</dbReference>
<feature type="coiled-coil region" evidence="1">
    <location>
        <begin position="306"/>
        <end position="340"/>
    </location>
</feature>
<dbReference type="STRING" id="5888.A0DHB6"/>
<dbReference type="InterPro" id="IPR014710">
    <property type="entry name" value="RmlC-like_jellyroll"/>
</dbReference>
<feature type="compositionally biased region" description="Basic and acidic residues" evidence="2">
    <location>
        <begin position="221"/>
        <end position="236"/>
    </location>
</feature>
<evidence type="ECO:0000313" key="4">
    <source>
        <dbReference type="EMBL" id="CAK82433.1"/>
    </source>
</evidence>
<dbReference type="Proteomes" id="UP000000600">
    <property type="component" value="Unassembled WGS sequence"/>
</dbReference>
<dbReference type="AlphaFoldDB" id="A0DHB6"/>
<keyword evidence="1" id="KW-0175">Coiled coil</keyword>
<name>A0DHB6_PARTE</name>
<feature type="region of interest" description="Disordered" evidence="2">
    <location>
        <begin position="1"/>
        <end position="22"/>
    </location>
</feature>
<feature type="domain" description="Cyclic nucleotide-binding" evidence="3">
    <location>
        <begin position="456"/>
        <end position="541"/>
    </location>
</feature>
<dbReference type="GO" id="GO:0034236">
    <property type="term" value="F:protein kinase A catalytic subunit binding"/>
    <property type="evidence" value="ECO:0000318"/>
    <property type="project" value="GO_Central"/>
</dbReference>
<proteinExistence type="predicted"/>
<dbReference type="CDD" id="cd00038">
    <property type="entry name" value="CAP_ED"/>
    <property type="match status" value="2"/>
</dbReference>
<accession>A0DHB6</accession>
<reference evidence="4 5" key="1">
    <citation type="journal article" date="2006" name="Nature">
        <title>Global trends of whole-genome duplications revealed by the ciliate Paramecium tetraurelia.</title>
        <authorList>
            <consortium name="Genoscope"/>
            <person name="Aury J.-M."/>
            <person name="Jaillon O."/>
            <person name="Duret L."/>
            <person name="Noel B."/>
            <person name="Jubin C."/>
            <person name="Porcel B.M."/>
            <person name="Segurens B."/>
            <person name="Daubin V."/>
            <person name="Anthouard V."/>
            <person name="Aiach N."/>
            <person name="Arnaiz O."/>
            <person name="Billaut A."/>
            <person name="Beisson J."/>
            <person name="Blanc I."/>
            <person name="Bouhouche K."/>
            <person name="Camara F."/>
            <person name="Duharcourt S."/>
            <person name="Guigo R."/>
            <person name="Gogendeau D."/>
            <person name="Katinka M."/>
            <person name="Keller A.-M."/>
            <person name="Kissmehl R."/>
            <person name="Klotz C."/>
            <person name="Koll F."/>
            <person name="Le Moue A."/>
            <person name="Lepere C."/>
            <person name="Malinsky S."/>
            <person name="Nowacki M."/>
            <person name="Nowak J.K."/>
            <person name="Plattner H."/>
            <person name="Poulain J."/>
            <person name="Ruiz F."/>
            <person name="Serrano V."/>
            <person name="Zagulski M."/>
            <person name="Dessen P."/>
            <person name="Betermier M."/>
            <person name="Weissenbach J."/>
            <person name="Scarpelli C."/>
            <person name="Schachter V."/>
            <person name="Sperling L."/>
            <person name="Meyer E."/>
            <person name="Cohen J."/>
            <person name="Wincker P."/>
        </authorList>
    </citation>
    <scope>NUCLEOTIDE SEQUENCE [LARGE SCALE GENOMIC DNA]</scope>
    <source>
        <strain evidence="4 5">Stock d4-2</strain>
    </source>
</reference>
<protein>
    <recommendedName>
        <fullName evidence="3">Cyclic nucleotide-binding domain-containing protein</fullName>
    </recommendedName>
</protein>
<evidence type="ECO:0000256" key="2">
    <source>
        <dbReference type="SAM" id="MobiDB-lite"/>
    </source>
</evidence>
<feature type="domain" description="Cyclic nucleotide-binding" evidence="3">
    <location>
        <begin position="638"/>
        <end position="695"/>
    </location>
</feature>
<feature type="compositionally biased region" description="Polar residues" evidence="2">
    <location>
        <begin position="1"/>
        <end position="20"/>
    </location>
</feature>
<dbReference type="eggNOG" id="ENOG502SKPQ">
    <property type="taxonomic scope" value="Eukaryota"/>
</dbReference>
<dbReference type="KEGG" id="ptm:GSPATT00016820001"/>
<dbReference type="GO" id="GO:0030552">
    <property type="term" value="F:cAMP binding"/>
    <property type="evidence" value="ECO:0000318"/>
    <property type="project" value="GO_Central"/>
</dbReference>
<dbReference type="GO" id="GO:0005829">
    <property type="term" value="C:cytosol"/>
    <property type="evidence" value="ECO:0000318"/>
    <property type="project" value="GO_Central"/>
</dbReference>
<dbReference type="HOGENOM" id="CLU_330769_0_0_1"/>
<dbReference type="InterPro" id="IPR018490">
    <property type="entry name" value="cNMP-bd_dom_sf"/>
</dbReference>
<dbReference type="Pfam" id="PF00027">
    <property type="entry name" value="cNMP_binding"/>
    <property type="match status" value="1"/>
</dbReference>
<dbReference type="GO" id="GO:0007189">
    <property type="term" value="P:adenylate cyclase-activating G protein-coupled receptor signaling pathway"/>
    <property type="evidence" value="ECO:0000318"/>
    <property type="project" value="GO_Central"/>
</dbReference>
<dbReference type="GO" id="GO:0004862">
    <property type="term" value="F:cAMP-dependent protein kinase inhibitor activity"/>
    <property type="evidence" value="ECO:0000318"/>
    <property type="project" value="GO_Central"/>
</dbReference>
<sequence>MKTLLNNKKQLGQQETQTKSIQKHESAATVSVIYPQLKQQNRITSAYYSAKLIKGNVVWLLYKGFQLVHNLQQDLQKRFHNCSIPFFKNLHTMQMQSIHDEDVQQSKQTQEPEFEIRATTAPEGAQRKPKPTQDFRQLIQRVPQVIKMEPTAGQFVIQNKFPEYINDFDEFTVNPHVHKHMGTIKIIELDQQIINNCLRELIEKTISNRPVQSQQVKKRKLLPENRPKTTNYKRENPLGDCWKDLAQKVVIQANTANKPRDESVHELEKSLTHLDLETNVLTQKEKEYIKKKRKQFLDDLRPYLEMKQAQAEKKRAMAKREVLLDKFDQHNSLLSELEDDGDLAKEESFEMLDDEIQIFNKPLVEQQNFFAKVDPINRSFEQQLKETQQKFEQMVKEDNKLYEDAQKNKIDKPAPFLKVGDHFSLDEINLVLRELKKSVDDRNYELLDGICKNLKFFWQFSKQTRILLLKLSSLVFYKCGEYIFYEGDVGEQMYIILNGGCHVRIKNPHVADCNPIVSTLYTGQQFGELALIDPNTKINRPDQNQLHSNSKYTLNMIRGEMQRQEQQKEKAKNWWKKDYNEEEKQEQVKIQPKRSASIECAVDTYLLAISRDYFKSIILNVITSELEDKLKTLLTMPCFDFLSQMELIPIANLLESETYRLGQVILKEGEPQKYFYIVASGRCKCVKEEVFIRDLKVMRADDPNKKKPLKCGLIDYAQIREDTKMRVKNTSLDLENVPGLGIPQSFQYQEIYKNKEYMAFKYHFLYKEFVRGDFFMGRVLLNEYKLFDEDIMEMKYDLSERSRLTVISDAAKTEVYKLDKGLFHLVSQPLKQHLIDGIKRKPEFDHIFDSEEAKKVKKWDAYKMNLFKAVMDQKELKN</sequence>
<evidence type="ECO:0000313" key="5">
    <source>
        <dbReference type="Proteomes" id="UP000000600"/>
    </source>
</evidence>
<feature type="region of interest" description="Disordered" evidence="2">
    <location>
        <begin position="212"/>
        <end position="236"/>
    </location>
</feature>
<dbReference type="Gene3D" id="2.60.120.10">
    <property type="entry name" value="Jelly Rolls"/>
    <property type="match status" value="2"/>
</dbReference>
<dbReference type="PANTHER" id="PTHR23011">
    <property type="entry name" value="CYCLIC NUCLEOTIDE-BINDING DOMAIN CONTAINING PROTEIN"/>
    <property type="match status" value="1"/>
</dbReference>
<organism evidence="4 5">
    <name type="scientific">Paramecium tetraurelia</name>
    <dbReference type="NCBI Taxonomy" id="5888"/>
    <lineage>
        <taxon>Eukaryota</taxon>
        <taxon>Sar</taxon>
        <taxon>Alveolata</taxon>
        <taxon>Ciliophora</taxon>
        <taxon>Intramacronucleata</taxon>
        <taxon>Oligohymenophorea</taxon>
        <taxon>Peniculida</taxon>
        <taxon>Parameciidae</taxon>
        <taxon>Paramecium</taxon>
    </lineage>
</organism>
<dbReference type="SUPFAM" id="SSF51206">
    <property type="entry name" value="cAMP-binding domain-like"/>
    <property type="match status" value="2"/>
</dbReference>
<keyword evidence="5" id="KW-1185">Reference proteome</keyword>
<evidence type="ECO:0000259" key="3">
    <source>
        <dbReference type="PROSITE" id="PS50042"/>
    </source>
</evidence>
<dbReference type="EMBL" id="CT868430">
    <property type="protein sequence ID" value="CAK82433.1"/>
    <property type="molecule type" value="Genomic_DNA"/>
</dbReference>
<dbReference type="InParanoid" id="A0DHB6"/>